<evidence type="ECO:0000313" key="2">
    <source>
        <dbReference type="Proteomes" id="UP001177021"/>
    </source>
</evidence>
<protein>
    <submittedName>
        <fullName evidence="1">Uncharacterized protein</fullName>
    </submittedName>
</protein>
<evidence type="ECO:0000313" key="1">
    <source>
        <dbReference type="EMBL" id="CAJ2662831.1"/>
    </source>
</evidence>
<keyword evidence="2" id="KW-1185">Reference proteome</keyword>
<dbReference type="Proteomes" id="UP001177021">
    <property type="component" value="Unassembled WGS sequence"/>
</dbReference>
<accession>A0ACB0L0G3</accession>
<dbReference type="EMBL" id="CASHSV030000409">
    <property type="protein sequence ID" value="CAJ2662831.1"/>
    <property type="molecule type" value="Genomic_DNA"/>
</dbReference>
<proteinExistence type="predicted"/>
<sequence>MPSREAFPTKRLEGAPSDDIRWHFGTPIPGNRNNVRCELCREIIRGGITRLKQHIAHMPGQVKPCPRVNRIVRESMMKLLVDAKAKRNDSKRRKEEFEEHLRGDVVEVDDVDHSSDDQLRFATQESGSSRASVSGGERPEDLTFSLRYTNVDLVRTKSMRQPKVNKGMLNTWRKRLGAAVVTDNEAALKAAGHKLMEKRPHLYWSSCAAYCLDICLEDIGKKKNIQKLLSEAKLVTTFIYNHTYIVSLMKKYTGGREIVRPGVTRFATQFLQLQSIVNQKEGLENMFHSEEFRKTKYGKEKNGSGYEARKIVLSKEFWSKAKDILKVYEPIVQVLRLVDGDEKPTMSFLYEAIDRAKQAIQQNSRYHSTYNDIIDKRWKFMHSDLHSAGYFLNPQFQYGVEHGDDVYKETFEGTARVITKLVRSIDDQIKALNQLTLYREKSDSFDTRLAQDSWSKMRADSWWGYYGTCAPELQLVAIKVVSQTTSATNCERNWSTFSYIHTKTRNRLKYRKLHKLVFTHYNMKLKMRQEMRRSQEEIETSFDPINLNYIFQEDPLSEWIEERENPLLDGVQNAEWLHIEDTDDEIVEVDDDNNGSNDGDDGGLSPPSSNSGNGGGNEEAGEGGGGGGGDDDDEDAPIDHDPYGETPSIYRRYRNLTDMDRSDGSLLNSGGDVSHSRSRRGKRKQNVPLEDSSSSIAQSFSDFGIGDSSQNSQQSYPPIYQYPYFNSYNQYASDQAPSNYQQAMNYQDPYYEQSSDGFFGYVFGQGATQDDSQSESTSNAPPRHSTMW</sequence>
<name>A0ACB0L0G3_TRIPR</name>
<gene>
    <name evidence="1" type="ORF">MILVUS5_LOCUS28367</name>
</gene>
<reference evidence="1" key="1">
    <citation type="submission" date="2023-10" db="EMBL/GenBank/DDBJ databases">
        <authorList>
            <person name="Rodriguez Cubillos JULIANA M."/>
            <person name="De Vega J."/>
        </authorList>
    </citation>
    <scope>NUCLEOTIDE SEQUENCE</scope>
</reference>
<comment type="caution">
    <text evidence="1">The sequence shown here is derived from an EMBL/GenBank/DDBJ whole genome shotgun (WGS) entry which is preliminary data.</text>
</comment>
<organism evidence="1 2">
    <name type="scientific">Trifolium pratense</name>
    <name type="common">Red clover</name>
    <dbReference type="NCBI Taxonomy" id="57577"/>
    <lineage>
        <taxon>Eukaryota</taxon>
        <taxon>Viridiplantae</taxon>
        <taxon>Streptophyta</taxon>
        <taxon>Embryophyta</taxon>
        <taxon>Tracheophyta</taxon>
        <taxon>Spermatophyta</taxon>
        <taxon>Magnoliopsida</taxon>
        <taxon>eudicotyledons</taxon>
        <taxon>Gunneridae</taxon>
        <taxon>Pentapetalae</taxon>
        <taxon>rosids</taxon>
        <taxon>fabids</taxon>
        <taxon>Fabales</taxon>
        <taxon>Fabaceae</taxon>
        <taxon>Papilionoideae</taxon>
        <taxon>50 kb inversion clade</taxon>
        <taxon>NPAAA clade</taxon>
        <taxon>Hologalegina</taxon>
        <taxon>IRL clade</taxon>
        <taxon>Trifolieae</taxon>
        <taxon>Trifolium</taxon>
    </lineage>
</organism>